<evidence type="ECO:0000313" key="1">
    <source>
        <dbReference type="EMBL" id="MFC7257126.1"/>
    </source>
</evidence>
<sequence length="229" mass="25900">MVTALHMGWRHVLFANWPIDPEILDAHLPSALSVDTYDGDAWLSVVPFTNVDVRPTWIPEGWGFPLPELNLRTYVTHDGHAGVYFFSLDAQGIFGVGGARLFHHLPYYYARCSLTEDDGDVRFESRRLHPGARPVHFEGTYGPSSPKLDVQAGSLEEFLTERYRYYTEAQDGSLRYAAIDHEPWSLYEADPTIESNTLFKANGFAHPETKPVHYYSPGVTTIASPNRRV</sequence>
<reference evidence="1 2" key="1">
    <citation type="journal article" date="2019" name="Int. J. Syst. Evol. Microbiol.">
        <title>The Global Catalogue of Microorganisms (GCM) 10K type strain sequencing project: providing services to taxonomists for standard genome sequencing and annotation.</title>
        <authorList>
            <consortium name="The Broad Institute Genomics Platform"/>
            <consortium name="The Broad Institute Genome Sequencing Center for Infectious Disease"/>
            <person name="Wu L."/>
            <person name="Ma J."/>
        </authorList>
    </citation>
    <scope>NUCLEOTIDE SEQUENCE [LARGE SCALE GENOMIC DNA]</scope>
    <source>
        <strain evidence="1 2">GX21</strain>
    </source>
</reference>
<dbReference type="AlphaFoldDB" id="A0ABD6A389"/>
<gene>
    <name evidence="1" type="ORF">ACFQKE_17855</name>
</gene>
<dbReference type="PANTHER" id="PTHR39186:SF1">
    <property type="entry name" value="DUF2071 DOMAIN-CONTAINING PROTEIN"/>
    <property type="match status" value="1"/>
</dbReference>
<dbReference type="GeneID" id="96955417"/>
<dbReference type="Gene3D" id="2.40.400.10">
    <property type="entry name" value="Acetoacetate decarboxylase-like"/>
    <property type="match status" value="1"/>
</dbReference>
<dbReference type="InterPro" id="IPR018644">
    <property type="entry name" value="DUF2071"/>
</dbReference>
<dbReference type="SUPFAM" id="SSF160104">
    <property type="entry name" value="Acetoacetate decarboxylase-like"/>
    <property type="match status" value="1"/>
</dbReference>
<dbReference type="EMBL" id="JBHTAT010000004">
    <property type="protein sequence ID" value="MFC7257126.1"/>
    <property type="molecule type" value="Genomic_DNA"/>
</dbReference>
<dbReference type="RefSeq" id="WP_340696362.1">
    <property type="nucleotide sequence ID" value="NZ_JBHTAT010000004.1"/>
</dbReference>
<dbReference type="Pfam" id="PF09844">
    <property type="entry name" value="DUF2071"/>
    <property type="match status" value="1"/>
</dbReference>
<comment type="caution">
    <text evidence="1">The sequence shown here is derived from an EMBL/GenBank/DDBJ whole genome shotgun (WGS) entry which is preliminary data.</text>
</comment>
<protein>
    <submittedName>
        <fullName evidence="1">YqjF family protein</fullName>
    </submittedName>
</protein>
<organism evidence="1 2">
    <name type="scientific">Haloplanus litoreus</name>
    <dbReference type="NCBI Taxonomy" id="767515"/>
    <lineage>
        <taxon>Archaea</taxon>
        <taxon>Methanobacteriati</taxon>
        <taxon>Methanobacteriota</taxon>
        <taxon>Stenosarchaea group</taxon>
        <taxon>Halobacteria</taxon>
        <taxon>Halobacteriales</taxon>
        <taxon>Haloferacaceae</taxon>
        <taxon>Haloplanus</taxon>
    </lineage>
</organism>
<name>A0ABD6A389_9EURY</name>
<evidence type="ECO:0000313" key="2">
    <source>
        <dbReference type="Proteomes" id="UP001596434"/>
    </source>
</evidence>
<dbReference type="PANTHER" id="PTHR39186">
    <property type="entry name" value="DUF2071 FAMILY PROTEIN"/>
    <property type="match status" value="1"/>
</dbReference>
<dbReference type="InterPro" id="IPR023375">
    <property type="entry name" value="ADC_dom_sf"/>
</dbReference>
<accession>A0ABD6A389</accession>
<dbReference type="Proteomes" id="UP001596434">
    <property type="component" value="Unassembled WGS sequence"/>
</dbReference>
<keyword evidence="2" id="KW-1185">Reference proteome</keyword>
<proteinExistence type="predicted"/>